<dbReference type="PROSITE" id="PS50404">
    <property type="entry name" value="GST_NTER"/>
    <property type="match status" value="1"/>
</dbReference>
<keyword evidence="2" id="KW-0808">Transferase</keyword>
<dbReference type="Proteomes" id="UP000322077">
    <property type="component" value="Unassembled WGS sequence"/>
</dbReference>
<dbReference type="SFLD" id="SFLDS00019">
    <property type="entry name" value="Glutathione_Transferase_(cytos"/>
    <property type="match status" value="1"/>
</dbReference>
<dbReference type="CDD" id="cd03046">
    <property type="entry name" value="GST_N_GTT1_like"/>
    <property type="match status" value="1"/>
</dbReference>
<dbReference type="Pfam" id="PF13417">
    <property type="entry name" value="GST_N_3"/>
    <property type="match status" value="1"/>
</dbReference>
<dbReference type="PANTHER" id="PTHR44051">
    <property type="entry name" value="GLUTATHIONE S-TRANSFERASE-RELATED"/>
    <property type="match status" value="1"/>
</dbReference>
<evidence type="ECO:0000313" key="3">
    <source>
        <dbReference type="Proteomes" id="UP000322077"/>
    </source>
</evidence>
<feature type="domain" description="GST N-terminal" evidence="1">
    <location>
        <begin position="1"/>
        <end position="81"/>
    </location>
</feature>
<dbReference type="GO" id="GO:0016740">
    <property type="term" value="F:transferase activity"/>
    <property type="evidence" value="ECO:0007669"/>
    <property type="project" value="UniProtKB-KW"/>
</dbReference>
<evidence type="ECO:0000259" key="1">
    <source>
        <dbReference type="PROSITE" id="PS50404"/>
    </source>
</evidence>
<comment type="caution">
    <text evidence="2">The sequence shown here is derived from an EMBL/GenBank/DDBJ whole genome shotgun (WGS) entry which is preliminary data.</text>
</comment>
<dbReference type="InterPro" id="IPR036249">
    <property type="entry name" value="Thioredoxin-like_sf"/>
</dbReference>
<protein>
    <submittedName>
        <fullName evidence="2">Glutathione S-transferase family protein</fullName>
    </submittedName>
</protein>
<dbReference type="SFLD" id="SFLDG01150">
    <property type="entry name" value="Main.1:_Beta-like"/>
    <property type="match status" value="1"/>
</dbReference>
<organism evidence="2 3">
    <name type="scientific">Sphingomonas montanisoli</name>
    <dbReference type="NCBI Taxonomy" id="2606412"/>
    <lineage>
        <taxon>Bacteria</taxon>
        <taxon>Pseudomonadati</taxon>
        <taxon>Pseudomonadota</taxon>
        <taxon>Alphaproteobacteria</taxon>
        <taxon>Sphingomonadales</taxon>
        <taxon>Sphingomonadaceae</taxon>
        <taxon>Sphingomonas</taxon>
    </lineage>
</organism>
<dbReference type="Gene3D" id="3.40.30.10">
    <property type="entry name" value="Glutaredoxin"/>
    <property type="match status" value="1"/>
</dbReference>
<dbReference type="EMBL" id="VTOU01000003">
    <property type="protein sequence ID" value="TZG25723.1"/>
    <property type="molecule type" value="Genomic_DNA"/>
</dbReference>
<dbReference type="SUPFAM" id="SSF47616">
    <property type="entry name" value="GST C-terminal domain-like"/>
    <property type="match status" value="1"/>
</dbReference>
<dbReference type="SUPFAM" id="SSF52833">
    <property type="entry name" value="Thioredoxin-like"/>
    <property type="match status" value="1"/>
</dbReference>
<reference evidence="2 3" key="1">
    <citation type="submission" date="2019-08" db="EMBL/GenBank/DDBJ databases">
        <authorList>
            <person name="Wang G."/>
            <person name="Xu Z."/>
        </authorList>
    </citation>
    <scope>NUCLEOTIDE SEQUENCE [LARGE SCALE GENOMIC DNA]</scope>
    <source>
        <strain evidence="2 3">ZX</strain>
    </source>
</reference>
<dbReference type="SFLD" id="SFLDG00358">
    <property type="entry name" value="Main_(cytGST)"/>
    <property type="match status" value="1"/>
</dbReference>
<gene>
    <name evidence="2" type="ORF">FYJ91_11990</name>
</gene>
<dbReference type="AlphaFoldDB" id="A0A5D9C2R2"/>
<name>A0A5D9C2R2_9SPHN</name>
<sequence>MITVHHLNNSHSHVVLWLLEELGVEYRIALHQRDRQTFMSPASLRAIHPAAKAPTIADNGAVMVESTGIILYILDAYGDGRLRPPPGTAESMRFYQWLTYIEGSAKAPLMGLLRFLRSPDDAGKAQTQAMLTKHLTLIEEALGLDGTIAGVGFSAADIQLTFYEELVEGFGQIEPYPNMQAHLARMRQRDAYIRAEEKGGPVGLMSMFSALRQRA</sequence>
<dbReference type="Gene3D" id="1.20.1050.10">
    <property type="match status" value="1"/>
</dbReference>
<dbReference type="InterPro" id="IPR040079">
    <property type="entry name" value="Glutathione_S-Trfase"/>
</dbReference>
<evidence type="ECO:0000313" key="2">
    <source>
        <dbReference type="EMBL" id="TZG25723.1"/>
    </source>
</evidence>
<keyword evidence="3" id="KW-1185">Reference proteome</keyword>
<dbReference type="PANTHER" id="PTHR44051:SF9">
    <property type="entry name" value="GLUTATHIONE S-TRANSFERASE 1"/>
    <property type="match status" value="1"/>
</dbReference>
<dbReference type="InterPro" id="IPR036282">
    <property type="entry name" value="Glutathione-S-Trfase_C_sf"/>
</dbReference>
<dbReference type="InterPro" id="IPR004045">
    <property type="entry name" value="Glutathione_S-Trfase_N"/>
</dbReference>
<dbReference type="RefSeq" id="WP_149522530.1">
    <property type="nucleotide sequence ID" value="NZ_VTOU01000003.1"/>
</dbReference>
<accession>A0A5D9C2R2</accession>
<proteinExistence type="predicted"/>